<dbReference type="KEGG" id="xcl:G4Z02_01555"/>
<dbReference type="Gene3D" id="3.30.70.20">
    <property type="match status" value="1"/>
</dbReference>
<evidence type="ECO:0000256" key="3">
    <source>
        <dbReference type="ARBA" id="ARBA00023014"/>
    </source>
</evidence>
<keyword evidence="2" id="KW-0408">Iron</keyword>
<dbReference type="AlphaFoldDB" id="A0A7L7KRB2"/>
<feature type="domain" description="4Fe-4S ferredoxin-type" evidence="4">
    <location>
        <begin position="249"/>
        <end position="279"/>
    </location>
</feature>
<dbReference type="Proteomes" id="UP000514720">
    <property type="component" value="Chromosome"/>
</dbReference>
<dbReference type="InterPro" id="IPR017896">
    <property type="entry name" value="4Fe4S_Fe-S-bd"/>
</dbReference>
<dbReference type="RefSeq" id="WP_258878097.1">
    <property type="nucleotide sequence ID" value="NZ_CP048914.1"/>
</dbReference>
<dbReference type="PANTHER" id="PTHR42827:SF1">
    <property type="entry name" value="IRON-SULFUR CLUSTER-BINDING PROTEIN"/>
    <property type="match status" value="1"/>
</dbReference>
<dbReference type="Pfam" id="PF12838">
    <property type="entry name" value="Fer4_7"/>
    <property type="match status" value="1"/>
</dbReference>
<evidence type="ECO:0000313" key="5">
    <source>
        <dbReference type="EMBL" id="QMS84484.1"/>
    </source>
</evidence>
<dbReference type="PROSITE" id="PS00198">
    <property type="entry name" value="4FE4S_FER_1"/>
    <property type="match status" value="1"/>
</dbReference>
<proteinExistence type="predicted"/>
<evidence type="ECO:0000259" key="4">
    <source>
        <dbReference type="PROSITE" id="PS51379"/>
    </source>
</evidence>
<gene>
    <name evidence="5" type="ORF">G4Z02_01555</name>
</gene>
<accession>A0A7L7KRB2</accession>
<name>A0A7L7KRB2_9MOLU</name>
<keyword evidence="3" id="KW-0411">Iron-sulfur</keyword>
<dbReference type="PANTHER" id="PTHR42827">
    <property type="entry name" value="IRON-SULFUR CLUSTER-BINDING PROTEIN-RELATED"/>
    <property type="match status" value="1"/>
</dbReference>
<reference evidence="5 6" key="1">
    <citation type="submission" date="2020-02" db="EMBL/GenBank/DDBJ databases">
        <authorList>
            <person name="Zheng R.K."/>
            <person name="Sun C.M."/>
        </authorList>
    </citation>
    <scope>NUCLEOTIDE SEQUENCE [LARGE SCALE GENOMIC DNA]</scope>
    <source>
        <strain evidence="6">zrk13</strain>
    </source>
</reference>
<dbReference type="SUPFAM" id="SSF54862">
    <property type="entry name" value="4Fe-4S ferredoxins"/>
    <property type="match status" value="1"/>
</dbReference>
<evidence type="ECO:0000256" key="2">
    <source>
        <dbReference type="ARBA" id="ARBA00023004"/>
    </source>
</evidence>
<sequence length="366" mass="42547">MKKYDERETLFSRVALQKGTKEYNEFYRKNSTYKPADDKQRRVSFRHKLRKSNRFKELFYPITKHNKNYIKHVFELTESYPIHTPRIPIEPRFAANIKEITKYYGATSVGITTLRPDHFYSHFGGVSEHLNKDTYNQPIHPTYKTAIVYTVLMDKEMMNRGPMYEELLATEEAYVRIATIGSRLAMYLKDLGYKAMFNNSEYYLAPLVPLAYDAGLGEIGMANHIVTKEYGNNVRLGAVFTNLEVATDVPIDFNLTNFCKQCALCLSNCPGGAITHKTRMVNGRQFYKFDDNACYDIWLKSGTDCGTCISTCPFTQGVDLIKLSQTKEHPEIIHEMMDEHYQKYGRRIFTKHELDIVKLEDEREDN</sequence>
<dbReference type="PROSITE" id="PS51379">
    <property type="entry name" value="4FE4S_FER_2"/>
    <property type="match status" value="1"/>
</dbReference>
<dbReference type="GO" id="GO:0051536">
    <property type="term" value="F:iron-sulfur cluster binding"/>
    <property type="evidence" value="ECO:0007669"/>
    <property type="project" value="UniProtKB-KW"/>
</dbReference>
<protein>
    <recommendedName>
        <fullName evidence="4">4Fe-4S ferredoxin-type domain-containing protein</fullName>
    </recommendedName>
</protein>
<keyword evidence="6" id="KW-1185">Reference proteome</keyword>
<dbReference type="InterPro" id="IPR017900">
    <property type="entry name" value="4Fe4S_Fe_S_CS"/>
</dbReference>
<dbReference type="EMBL" id="CP048914">
    <property type="protein sequence ID" value="QMS84484.1"/>
    <property type="molecule type" value="Genomic_DNA"/>
</dbReference>
<keyword evidence="1" id="KW-0479">Metal-binding</keyword>
<dbReference type="GO" id="GO:0046872">
    <property type="term" value="F:metal ion binding"/>
    <property type="evidence" value="ECO:0007669"/>
    <property type="project" value="UniProtKB-KW"/>
</dbReference>
<evidence type="ECO:0000256" key="1">
    <source>
        <dbReference type="ARBA" id="ARBA00022723"/>
    </source>
</evidence>
<organism evidence="5 6">
    <name type="scientific">Candidatus Xianfuyuplasma coldseepsis</name>
    <dbReference type="NCBI Taxonomy" id="2782163"/>
    <lineage>
        <taxon>Bacteria</taxon>
        <taxon>Bacillati</taxon>
        <taxon>Mycoplasmatota</taxon>
        <taxon>Mollicutes</taxon>
        <taxon>Candidatus Izemoplasmatales</taxon>
        <taxon>Candidatus Izemoplasmataceae</taxon>
        <taxon>Candidatus Xianfuyuplasma</taxon>
    </lineage>
</organism>
<evidence type="ECO:0000313" key="6">
    <source>
        <dbReference type="Proteomes" id="UP000514720"/>
    </source>
</evidence>